<dbReference type="Proteomes" id="UP000007796">
    <property type="component" value="Unassembled WGS sequence"/>
</dbReference>
<dbReference type="GeneID" id="25980338"/>
<dbReference type="InterPro" id="IPR013940">
    <property type="entry name" value="Spo22/ZIP4/TEX11"/>
</dbReference>
<dbReference type="HOGENOM" id="CLU_877326_0_0_1"/>
<organism evidence="3">
    <name type="scientific">Grosmannia clavigera (strain kw1407 / UAMH 11150)</name>
    <name type="common">Blue stain fungus</name>
    <name type="synonym">Graphiocladiella clavigera</name>
    <dbReference type="NCBI Taxonomy" id="655863"/>
    <lineage>
        <taxon>Eukaryota</taxon>
        <taxon>Fungi</taxon>
        <taxon>Dikarya</taxon>
        <taxon>Ascomycota</taxon>
        <taxon>Pezizomycotina</taxon>
        <taxon>Sordariomycetes</taxon>
        <taxon>Sordariomycetidae</taxon>
        <taxon>Ophiostomatales</taxon>
        <taxon>Ophiostomataceae</taxon>
        <taxon>Leptographium</taxon>
    </lineage>
</organism>
<dbReference type="InParanoid" id="F0X6P9"/>
<dbReference type="AlphaFoldDB" id="F0X6P9"/>
<evidence type="ECO:0000256" key="1">
    <source>
        <dbReference type="ARBA" id="ARBA00023254"/>
    </source>
</evidence>
<dbReference type="GO" id="GO:0051321">
    <property type="term" value="P:meiotic cell cycle"/>
    <property type="evidence" value="ECO:0007669"/>
    <property type="project" value="UniProtKB-KW"/>
</dbReference>
<sequence length="317" mass="35251">MRLLAHGTDITIDEIGELERRLPYLRTDEIAAAALADDLRRRILGGSVGSATAATENSVISDSLVLKAGTKLWNLVLSLGRYVAGNASPAYKRLLLHGRAFAFLAVHSAGWKIHTKPNAGPPLKRVLWLLEMCSHAASGSILASIGLCTPHGRKRAQELVEDIEAQLGPNCLCVNIVSLELIAASTSEDFDAPRYSKVLLNMIENFDGSSKEFRHLRHYIQQLHNKSPGLGCEDQSWPEDDIQYLAIKAFNEGISWFAQRQEGRVRQWTLLADRLSDRCRDGGRLKETIRRNFSLLNIGDLELRPSIEEDEDATKET</sequence>
<dbReference type="RefSeq" id="XP_014176020.1">
    <property type="nucleotide sequence ID" value="XM_014320545.1"/>
</dbReference>
<dbReference type="EMBL" id="GL629729">
    <property type="protein sequence ID" value="EFX06538.1"/>
    <property type="molecule type" value="Genomic_DNA"/>
</dbReference>
<dbReference type="Pfam" id="PF08631">
    <property type="entry name" value="SPO22"/>
    <property type="match status" value="1"/>
</dbReference>
<dbReference type="STRING" id="655863.F0X6P9"/>
<keyword evidence="3" id="KW-1185">Reference proteome</keyword>
<dbReference type="OrthoDB" id="65716at2759"/>
<evidence type="ECO:0000313" key="2">
    <source>
        <dbReference type="EMBL" id="EFX06538.1"/>
    </source>
</evidence>
<keyword evidence="1" id="KW-0469">Meiosis</keyword>
<name>F0X6P9_GROCL</name>
<accession>F0X6P9</accession>
<evidence type="ECO:0000313" key="3">
    <source>
        <dbReference type="Proteomes" id="UP000007796"/>
    </source>
</evidence>
<proteinExistence type="predicted"/>
<reference evidence="2 3" key="1">
    <citation type="journal article" date="2011" name="Proc. Natl. Acad. Sci. U.S.A.">
        <title>Genome and transcriptome analyses of the mountain pine beetle-fungal symbiont Grosmannia clavigera, a lodgepole pine pathogen.</title>
        <authorList>
            <person name="DiGuistini S."/>
            <person name="Wang Y."/>
            <person name="Liao N.Y."/>
            <person name="Taylor G."/>
            <person name="Tanguay P."/>
            <person name="Feau N."/>
            <person name="Henrissat B."/>
            <person name="Chan S.K."/>
            <person name="Hesse-Orce U."/>
            <person name="Alamouti S.M."/>
            <person name="Tsui C.K.M."/>
            <person name="Docking R.T."/>
            <person name="Levasseur A."/>
            <person name="Haridas S."/>
            <person name="Robertson G."/>
            <person name="Birol I."/>
            <person name="Holt R.A."/>
            <person name="Marra M.A."/>
            <person name="Hamelin R.C."/>
            <person name="Hirst M."/>
            <person name="Jones S.J.M."/>
            <person name="Bohlmann J."/>
            <person name="Breuil C."/>
        </authorList>
    </citation>
    <scope>NUCLEOTIDE SEQUENCE [LARGE SCALE GENOMIC DNA]</scope>
    <source>
        <strain evidence="3">kw1407 / UAMH 11150</strain>
    </source>
</reference>
<gene>
    <name evidence="2" type="ORF">CMQ_6859</name>
</gene>
<protein>
    <submittedName>
        <fullName evidence="2">Uncharacterized protein</fullName>
    </submittedName>
</protein>